<dbReference type="Pfam" id="PF06245">
    <property type="entry name" value="DUF1015"/>
    <property type="match status" value="1"/>
</dbReference>
<name>A0A285PRY8_9FIRM</name>
<reference evidence="2" key="1">
    <citation type="submission" date="2017-09" db="EMBL/GenBank/DDBJ databases">
        <authorList>
            <person name="Shetty A S."/>
        </authorList>
    </citation>
    <scope>NUCLEOTIDE SEQUENCE [LARGE SCALE GENOMIC DNA]</scope>
</reference>
<dbReference type="InterPro" id="IPR008323">
    <property type="entry name" value="UCP033563"/>
</dbReference>
<dbReference type="PANTHER" id="PTHR36454:SF1">
    <property type="entry name" value="DUF1015 DOMAIN-CONTAINING PROTEIN"/>
    <property type="match status" value="1"/>
</dbReference>
<sequence>MDTVFQAADILLPEKTIDMEKWSVIACDQFTSEPEYWEKVKANVAEHPSTLDMILPEVYLGHDDHEKQLKTIESSMNKYLHEQVFAEYKDAMIYVERTDSSGKVRSGIVGKIDLEQYDYRKKSTSFIRATEATVAERIPARVEIRKNAVVELPHVMLLVDDAGKHVIEPCAFEKESLPLLYDFDLMLGGGHLRGYLLGEKEQERIQKALSFLADAKCFGDKYHVKNRPVLLFAVGDGNHSLAAAKEYYEQLKAAYPDEDLSDHPARYALVEIVNLHSPALQFEAIHRIVTDVDVEDLLSKMSVALHIKKEGKGQTFYTIYKGKKKKCVIDRPTSKLTVGSLQRFLDSYLAQNGGKIDYIHGEDVVESLAKEKNSIGFILPDMGKEELFPTVIHDGALPRKTFSMGHAQDKRYYTECRKIRK</sequence>
<dbReference type="STRING" id="39488.ERS852450_00023"/>
<dbReference type="KEGG" id="ehl:EHLA_1689"/>
<dbReference type="PANTHER" id="PTHR36454">
    <property type="entry name" value="LMO2823 PROTEIN"/>
    <property type="match status" value="1"/>
</dbReference>
<organism evidence="1 2">
    <name type="scientific">Anaerobutyricum hallii</name>
    <dbReference type="NCBI Taxonomy" id="39488"/>
    <lineage>
        <taxon>Bacteria</taxon>
        <taxon>Bacillati</taxon>
        <taxon>Bacillota</taxon>
        <taxon>Clostridia</taxon>
        <taxon>Lachnospirales</taxon>
        <taxon>Lachnospiraceae</taxon>
        <taxon>Anaerobutyricum</taxon>
    </lineage>
</organism>
<keyword evidence="2" id="KW-1185">Reference proteome</keyword>
<evidence type="ECO:0000313" key="1">
    <source>
        <dbReference type="EMBL" id="SOB72399.1"/>
    </source>
</evidence>
<protein>
    <submittedName>
        <fullName evidence="1">Uncharacterized conserved protein UCP033563</fullName>
    </submittedName>
</protein>
<dbReference type="EMBL" id="LT907978">
    <property type="protein sequence ID" value="SOB72399.1"/>
    <property type="molecule type" value="Genomic_DNA"/>
</dbReference>
<proteinExistence type="predicted"/>
<dbReference type="RefSeq" id="WP_096240267.1">
    <property type="nucleotide sequence ID" value="NZ_LT907978.1"/>
</dbReference>
<dbReference type="AlphaFoldDB" id="A0A285PRY8"/>
<dbReference type="Proteomes" id="UP000217549">
    <property type="component" value="Chromosome I"/>
</dbReference>
<accession>A0A285PRY8</accession>
<gene>
    <name evidence="1" type="ORF">EHLA_1689</name>
</gene>
<evidence type="ECO:0000313" key="2">
    <source>
        <dbReference type="Proteomes" id="UP000217549"/>
    </source>
</evidence>